<accession>A0ABP8YMJ9</accession>
<name>A0ABP8YMJ9_9MICO</name>
<gene>
    <name evidence="1" type="ORF">GCM10025783_00280</name>
</gene>
<sequence>MPVYETSEPVALHVDLAVGHVDVVGEDRQDVLAEVVPTHPDRAGDRALAEGASVAFDGHRLRVVVSPRRRSLIGRNDSVDVRIAVPAGSDAEVRSAYGAVRLRGVLGRTRVEAKYGTVGIDRTGDLVLAAPYGEVDVQEVGGRLELEAGHSRTRIGRVGGDARIRAAHGSVDLGVTHGSVEARLSGALTIETALGDVSAQSAHGVLRIGAATAGVVRLANGYAAVEVGVPAGTAAWVEAVAEHGAVRNELAAGPAAEETERTVELHLTSAWADVVVRRAAAFA</sequence>
<dbReference type="EMBL" id="BAABLP010000001">
    <property type="protein sequence ID" value="GAA4734623.1"/>
    <property type="molecule type" value="Genomic_DNA"/>
</dbReference>
<evidence type="ECO:0000313" key="1">
    <source>
        <dbReference type="EMBL" id="GAA4734623.1"/>
    </source>
</evidence>
<evidence type="ECO:0008006" key="3">
    <source>
        <dbReference type="Google" id="ProtNLM"/>
    </source>
</evidence>
<proteinExistence type="predicted"/>
<organism evidence="1 2">
    <name type="scientific">Amnibacterium soli</name>
    <dbReference type="NCBI Taxonomy" id="1282736"/>
    <lineage>
        <taxon>Bacteria</taxon>
        <taxon>Bacillati</taxon>
        <taxon>Actinomycetota</taxon>
        <taxon>Actinomycetes</taxon>
        <taxon>Micrococcales</taxon>
        <taxon>Microbacteriaceae</taxon>
        <taxon>Amnibacterium</taxon>
    </lineage>
</organism>
<dbReference type="Proteomes" id="UP001500121">
    <property type="component" value="Unassembled WGS sequence"/>
</dbReference>
<protein>
    <recommendedName>
        <fullName evidence="3">Adhesin domain-containing protein</fullName>
    </recommendedName>
</protein>
<reference evidence="2" key="1">
    <citation type="journal article" date="2019" name="Int. J. Syst. Evol. Microbiol.">
        <title>The Global Catalogue of Microorganisms (GCM) 10K type strain sequencing project: providing services to taxonomists for standard genome sequencing and annotation.</title>
        <authorList>
            <consortium name="The Broad Institute Genomics Platform"/>
            <consortium name="The Broad Institute Genome Sequencing Center for Infectious Disease"/>
            <person name="Wu L."/>
            <person name="Ma J."/>
        </authorList>
    </citation>
    <scope>NUCLEOTIDE SEQUENCE [LARGE SCALE GENOMIC DNA]</scope>
    <source>
        <strain evidence="2">JCM 19015</strain>
    </source>
</reference>
<dbReference type="RefSeq" id="WP_345478855.1">
    <property type="nucleotide sequence ID" value="NZ_BAABLP010000001.1"/>
</dbReference>
<comment type="caution">
    <text evidence="1">The sequence shown here is derived from an EMBL/GenBank/DDBJ whole genome shotgun (WGS) entry which is preliminary data.</text>
</comment>
<keyword evidence="2" id="KW-1185">Reference proteome</keyword>
<evidence type="ECO:0000313" key="2">
    <source>
        <dbReference type="Proteomes" id="UP001500121"/>
    </source>
</evidence>